<dbReference type="EMBL" id="JAVREP010000016">
    <property type="protein sequence ID" value="MDT0330895.1"/>
    <property type="molecule type" value="Genomic_DNA"/>
</dbReference>
<accession>A0ABU2MED3</accession>
<feature type="region of interest" description="Disordered" evidence="1">
    <location>
        <begin position="40"/>
        <end position="63"/>
    </location>
</feature>
<evidence type="ECO:0000313" key="3">
    <source>
        <dbReference type="Proteomes" id="UP001183390"/>
    </source>
</evidence>
<name>A0ABU2MED3_9ACTN</name>
<dbReference type="RefSeq" id="WP_311513478.1">
    <property type="nucleotide sequence ID" value="NZ_JAVREP010000016.1"/>
</dbReference>
<evidence type="ECO:0000313" key="2">
    <source>
        <dbReference type="EMBL" id="MDT0330895.1"/>
    </source>
</evidence>
<dbReference type="Proteomes" id="UP001183390">
    <property type="component" value="Unassembled WGS sequence"/>
</dbReference>
<comment type="caution">
    <text evidence="2">The sequence shown here is derived from an EMBL/GenBank/DDBJ whole genome shotgun (WGS) entry which is preliminary data.</text>
</comment>
<dbReference type="InterPro" id="IPR025855">
    <property type="entry name" value="Replic_Relax"/>
</dbReference>
<evidence type="ECO:0000256" key="1">
    <source>
        <dbReference type="SAM" id="MobiDB-lite"/>
    </source>
</evidence>
<sequence length="292" mass="33033">MTRDNVADLLLYLSERDRSILDSLRELRLLTTTQLRRLHFHHQEDDTSDNEEESGRKKGHTTEAAAAVAAMRVMGRLEARGLVARLMRRIGGVRAGSASIVWQLGAAGERFLRVLYGEDKRRRYSEPSSTLFIDHTLAVAEAAVRLRELERDDALEVVGLEPEPKSWRSFMAPHGARSWLKPDLFAITASGEFEDHWFIEVDRATEHLGVVLRKAHVYQRYAATGAHQAEHGLFPAMLWVVPDAKRRQALHDALTTERGLQADMFRVITEEQLTDAMVGSATSIDKGEREKK</sequence>
<proteinExistence type="predicted"/>
<organism evidence="2 3">
    <name type="scientific">Nocardiopsis lambiniae</name>
    <dbReference type="NCBI Taxonomy" id="3075539"/>
    <lineage>
        <taxon>Bacteria</taxon>
        <taxon>Bacillati</taxon>
        <taxon>Actinomycetota</taxon>
        <taxon>Actinomycetes</taxon>
        <taxon>Streptosporangiales</taxon>
        <taxon>Nocardiopsidaceae</taxon>
        <taxon>Nocardiopsis</taxon>
    </lineage>
</organism>
<dbReference type="Pfam" id="PF13814">
    <property type="entry name" value="Replic_Relax"/>
    <property type="match status" value="1"/>
</dbReference>
<keyword evidence="3" id="KW-1185">Reference proteome</keyword>
<gene>
    <name evidence="2" type="ORF">RM479_20945</name>
</gene>
<reference evidence="3" key="1">
    <citation type="submission" date="2023-07" db="EMBL/GenBank/DDBJ databases">
        <title>30 novel species of actinomycetes from the DSMZ collection.</title>
        <authorList>
            <person name="Nouioui I."/>
        </authorList>
    </citation>
    <scope>NUCLEOTIDE SEQUENCE [LARGE SCALE GENOMIC DNA]</scope>
    <source>
        <strain evidence="3">DSM 44743</strain>
    </source>
</reference>
<protein>
    <submittedName>
        <fullName evidence="2">Replication-relaxation family protein</fullName>
    </submittedName>
</protein>